<accession>A0A8T0I362</accession>
<feature type="region of interest" description="Disordered" evidence="1">
    <location>
        <begin position="148"/>
        <end position="223"/>
    </location>
</feature>
<feature type="compositionally biased region" description="Low complexity" evidence="1">
    <location>
        <begin position="184"/>
        <end position="203"/>
    </location>
</feature>
<evidence type="ECO:0000313" key="3">
    <source>
        <dbReference type="Proteomes" id="UP000822688"/>
    </source>
</evidence>
<feature type="region of interest" description="Disordered" evidence="1">
    <location>
        <begin position="382"/>
        <end position="472"/>
    </location>
</feature>
<evidence type="ECO:0000313" key="2">
    <source>
        <dbReference type="EMBL" id="KAG0577894.1"/>
    </source>
</evidence>
<protein>
    <submittedName>
        <fullName evidence="2">Uncharacterized protein</fullName>
    </submittedName>
</protein>
<feature type="compositionally biased region" description="Basic and acidic residues" evidence="1">
    <location>
        <begin position="166"/>
        <end position="183"/>
    </location>
</feature>
<evidence type="ECO:0000256" key="1">
    <source>
        <dbReference type="SAM" id="MobiDB-lite"/>
    </source>
</evidence>
<feature type="compositionally biased region" description="Polar residues" evidence="1">
    <location>
        <begin position="459"/>
        <end position="472"/>
    </location>
</feature>
<dbReference type="EMBL" id="CM026425">
    <property type="protein sequence ID" value="KAG0577894.1"/>
    <property type="molecule type" value="Genomic_DNA"/>
</dbReference>
<feature type="region of interest" description="Disordered" evidence="1">
    <location>
        <begin position="620"/>
        <end position="682"/>
    </location>
</feature>
<feature type="compositionally biased region" description="Basic and acidic residues" evidence="1">
    <location>
        <begin position="624"/>
        <end position="635"/>
    </location>
</feature>
<organism evidence="2 3">
    <name type="scientific">Ceratodon purpureus</name>
    <name type="common">Fire moss</name>
    <name type="synonym">Dicranum purpureum</name>
    <dbReference type="NCBI Taxonomy" id="3225"/>
    <lineage>
        <taxon>Eukaryota</taxon>
        <taxon>Viridiplantae</taxon>
        <taxon>Streptophyta</taxon>
        <taxon>Embryophyta</taxon>
        <taxon>Bryophyta</taxon>
        <taxon>Bryophytina</taxon>
        <taxon>Bryopsida</taxon>
        <taxon>Dicranidae</taxon>
        <taxon>Pseudoditrichales</taxon>
        <taxon>Ditrichaceae</taxon>
        <taxon>Ceratodon</taxon>
    </lineage>
</organism>
<name>A0A8T0I362_CERPU</name>
<proteinExistence type="predicted"/>
<dbReference type="Proteomes" id="UP000822688">
    <property type="component" value="Chromosome 5"/>
</dbReference>
<comment type="caution">
    <text evidence="2">The sequence shown here is derived from an EMBL/GenBank/DDBJ whole genome shotgun (WGS) entry which is preliminary data.</text>
</comment>
<reference evidence="2" key="1">
    <citation type="submission" date="2020-06" db="EMBL/GenBank/DDBJ databases">
        <title>WGS assembly of Ceratodon purpureus strain R40.</title>
        <authorList>
            <person name="Carey S.B."/>
            <person name="Jenkins J."/>
            <person name="Shu S."/>
            <person name="Lovell J.T."/>
            <person name="Sreedasyam A."/>
            <person name="Maumus F."/>
            <person name="Tiley G.P."/>
            <person name="Fernandez-Pozo N."/>
            <person name="Barry K."/>
            <person name="Chen C."/>
            <person name="Wang M."/>
            <person name="Lipzen A."/>
            <person name="Daum C."/>
            <person name="Saski C.A."/>
            <person name="Payton A.C."/>
            <person name="Mcbreen J.C."/>
            <person name="Conrad R.E."/>
            <person name="Kollar L.M."/>
            <person name="Olsson S."/>
            <person name="Huttunen S."/>
            <person name="Landis J.B."/>
            <person name="Wickett N.J."/>
            <person name="Johnson M.G."/>
            <person name="Rensing S.A."/>
            <person name="Grimwood J."/>
            <person name="Schmutz J."/>
            <person name="Mcdaniel S.F."/>
        </authorList>
    </citation>
    <scope>NUCLEOTIDE SEQUENCE</scope>
    <source>
        <strain evidence="2">R40</strain>
    </source>
</reference>
<feature type="compositionally biased region" description="Polar residues" evidence="1">
    <location>
        <begin position="636"/>
        <end position="655"/>
    </location>
</feature>
<feature type="region of interest" description="Disordered" evidence="1">
    <location>
        <begin position="537"/>
        <end position="585"/>
    </location>
</feature>
<feature type="compositionally biased region" description="Basic residues" evidence="1">
    <location>
        <begin position="156"/>
        <end position="165"/>
    </location>
</feature>
<sequence>MMRLSSTSTETDYVPAMVPFNWEVEPGRPAVPSIIDPPMLPLPPGKRPKDGFYLPFSRPAEFPPLHNEAGMKTSPKERTSFNLRYPGSSKKPLFTIQRPRKRCDMGRVEDRYLDGSFGHVSGHRIGSGITKRVLVEFQKRRSCLEGCWPSQGRKSSLTHKHHHTGRRLDSPNDSSKEEIRELSPTRTHSAATRSSTPSSASSHGHGRPGKPLGDRKQAQVQSQGIGSIRFMASMLMSLCPSDYGEHDEVEGVNTENEITDDKGDGFSVDPGKLTMPRARVSSPEACFFRDPLEGTVVDPATATVTSHEERTRAWVDLSTDMSKCKLSERLHKEPTSPSVQCENCGSMMILQPRISPGTDDFTNKFDQRYAFSDRKGNVADAHCLSSTDASPDGEVRLRPTKESYSSSLSWTRRSHIRTEQHPIAMKSNEQEPEPRSSCGDSEISLVTNSSVDPEKINSARRSTSCDYGASSNAAPFLRRNSLQEKLELNQPPASRPNNSTPSRILLQNQAQVTEPMDLRIKDNLEGRSTSTVWLEALRSSPQWPNPTPKTSTHAGANDDSDDESDNDSDICSTVTSSEHETSRAVSLTGSLATPVLCKVKFPPPKPATLEISEKLLKSSSLLKSKQERQESHESPRSSFNMVEYQESTTLPSPQYDSEGADPATVLPAGGPSETTKPKSGVLSKVAQWESQAGVAGSSGKSLPIYLTRRRGIIISTGKPVSR</sequence>
<feature type="region of interest" description="Disordered" evidence="1">
    <location>
        <begin position="65"/>
        <end position="92"/>
    </location>
</feature>
<keyword evidence="3" id="KW-1185">Reference proteome</keyword>
<feature type="compositionally biased region" description="Acidic residues" evidence="1">
    <location>
        <begin position="558"/>
        <end position="568"/>
    </location>
</feature>
<dbReference type="AlphaFoldDB" id="A0A8T0I362"/>
<gene>
    <name evidence="2" type="ORF">KC19_5G189700</name>
</gene>